<dbReference type="Proteomes" id="UP000237073">
    <property type="component" value="Unassembled WGS sequence"/>
</dbReference>
<sequence>MPLVLDHLVINNHFELAPTRDLFAALGFTLTPESHHTLGSMNQLVMFRDHYLELIGLPRHSATIRQELLDSPRGIDGLVFRSHDAEKTARQLAQQGFSVQPVQHFSRAVEADGERGEARFSTVRLAPGSFAAGRVYFCQHHTPQWLWRAPWLCHANGVAGIERLTLVTEDAERERLAWQRPGPLAVGFALQILSREQWRAYAAGLPGLDDTRRSQFAAITFRGGDPQTLVSAADNAGLAYVQHPGRLLIAVPAIHTLLEFRL</sequence>
<keyword evidence="4" id="KW-1185">Reference proteome</keyword>
<dbReference type="PANTHER" id="PTHR40265:SF1">
    <property type="entry name" value="GLYOXALASE-LIKE DOMAIN-CONTAINING PROTEIN"/>
    <property type="match status" value="1"/>
</dbReference>
<dbReference type="OrthoDB" id="9812467at2"/>
<dbReference type="InterPro" id="IPR025870">
    <property type="entry name" value="Glyoxalase-like_dom"/>
</dbReference>
<evidence type="ECO:0000313" key="2">
    <source>
        <dbReference type="EMBL" id="POP47340.1"/>
    </source>
</evidence>
<name>A0A2P5GUF5_9ENTR</name>
<dbReference type="RefSeq" id="WP_103674729.1">
    <property type="nucleotide sequence ID" value="NZ_PQGD01000003.1"/>
</dbReference>
<dbReference type="Pfam" id="PF13468">
    <property type="entry name" value="Glyoxalase_3"/>
    <property type="match status" value="1"/>
</dbReference>
<gene>
    <name evidence="3" type="ORF">CHU32_05255</name>
    <name evidence="2" type="ORF">CHU33_03700</name>
</gene>
<evidence type="ECO:0000259" key="1">
    <source>
        <dbReference type="Pfam" id="PF13468"/>
    </source>
</evidence>
<dbReference type="PANTHER" id="PTHR40265">
    <property type="entry name" value="BLL2707 PROTEIN"/>
    <property type="match status" value="1"/>
</dbReference>
<dbReference type="EMBL" id="PQGE01000002">
    <property type="protein sequence ID" value="POP47340.1"/>
    <property type="molecule type" value="Genomic_DNA"/>
</dbReference>
<accession>A0A2P5GUF5</accession>
<dbReference type="Gene3D" id="3.10.180.10">
    <property type="entry name" value="2,3-Dihydroxybiphenyl 1,2-Dioxygenase, domain 1"/>
    <property type="match status" value="1"/>
</dbReference>
<protein>
    <submittedName>
        <fullName evidence="3">VOC family protein</fullName>
    </submittedName>
</protein>
<comment type="caution">
    <text evidence="3">The sequence shown here is derived from an EMBL/GenBank/DDBJ whole genome shotgun (WGS) entry which is preliminary data.</text>
</comment>
<feature type="domain" description="Glyoxalase-like" evidence="1">
    <location>
        <begin position="5"/>
        <end position="180"/>
    </location>
</feature>
<dbReference type="InterPro" id="IPR029068">
    <property type="entry name" value="Glyas_Bleomycin-R_OHBP_Dase"/>
</dbReference>
<reference evidence="4 5" key="1">
    <citation type="submission" date="2018-01" db="EMBL/GenBank/DDBJ databases">
        <title>Superficieibacter electus gen. nov., sp. nov., an extended-spectrum beta-lactamase possessing member of the Enterobacteriaceae family, isolated from intensive care unit surfaces.</title>
        <authorList>
            <person name="Potter R.F."/>
            <person name="D'Souza A.W."/>
        </authorList>
    </citation>
    <scope>NUCLEOTIDE SEQUENCE [LARGE SCALE GENOMIC DNA]</scope>
    <source>
        <strain evidence="3 5">BP-1</strain>
        <strain evidence="2 4">BP-2</strain>
    </source>
</reference>
<proteinExistence type="predicted"/>
<evidence type="ECO:0000313" key="4">
    <source>
        <dbReference type="Proteomes" id="UP000237073"/>
    </source>
</evidence>
<dbReference type="Proteomes" id="UP000247005">
    <property type="component" value="Unassembled WGS sequence"/>
</dbReference>
<dbReference type="AlphaFoldDB" id="A0A2P5GUF5"/>
<dbReference type="SUPFAM" id="SSF54593">
    <property type="entry name" value="Glyoxalase/Bleomycin resistance protein/Dihydroxybiphenyl dioxygenase"/>
    <property type="match status" value="1"/>
</dbReference>
<evidence type="ECO:0000313" key="5">
    <source>
        <dbReference type="Proteomes" id="UP000247005"/>
    </source>
</evidence>
<organism evidence="3 5">
    <name type="scientific">Superficieibacter electus</name>
    <dbReference type="NCBI Taxonomy" id="2022662"/>
    <lineage>
        <taxon>Bacteria</taxon>
        <taxon>Pseudomonadati</taxon>
        <taxon>Pseudomonadota</taxon>
        <taxon>Gammaproteobacteria</taxon>
        <taxon>Enterobacterales</taxon>
        <taxon>Enterobacteriaceae</taxon>
        <taxon>Superficieibacter</taxon>
    </lineage>
</organism>
<evidence type="ECO:0000313" key="3">
    <source>
        <dbReference type="EMBL" id="POP50187.1"/>
    </source>
</evidence>
<dbReference type="EMBL" id="PQGD01000003">
    <property type="protein sequence ID" value="POP50187.1"/>
    <property type="molecule type" value="Genomic_DNA"/>
</dbReference>